<feature type="region of interest" description="Disordered" evidence="1">
    <location>
        <begin position="41"/>
        <end position="64"/>
    </location>
</feature>
<evidence type="ECO:0000259" key="3">
    <source>
        <dbReference type="Pfam" id="PF02057"/>
    </source>
</evidence>
<dbReference type="Proteomes" id="UP001172708">
    <property type="component" value="Unassembled WGS sequence"/>
</dbReference>
<evidence type="ECO:0000259" key="4">
    <source>
        <dbReference type="Pfam" id="PF07523"/>
    </source>
</evidence>
<evidence type="ECO:0000256" key="2">
    <source>
        <dbReference type="SAM" id="Phobius"/>
    </source>
</evidence>
<name>A0ABT8GEK1_9MICO</name>
<proteinExistence type="predicted"/>
<dbReference type="InterPro" id="IPR023296">
    <property type="entry name" value="Glyco_hydro_beta-prop_sf"/>
</dbReference>
<keyword evidence="7" id="KW-1185">Reference proteome</keyword>
<evidence type="ECO:0000259" key="5">
    <source>
        <dbReference type="Pfam" id="PF21708"/>
    </source>
</evidence>
<dbReference type="InterPro" id="IPR049162">
    <property type="entry name" value="GH59_C"/>
</dbReference>
<accession>A0ABT8GEK1</accession>
<comment type="caution">
    <text evidence="6">The sequence shown here is derived from an EMBL/GenBank/DDBJ whole genome shotgun (WGS) entry which is preliminary data.</text>
</comment>
<keyword evidence="2" id="KW-1133">Transmembrane helix</keyword>
<keyword evidence="2" id="KW-0812">Transmembrane</keyword>
<dbReference type="Gene3D" id="2.115.10.20">
    <property type="entry name" value="Glycosyl hydrolase domain, family 43"/>
    <property type="match status" value="1"/>
</dbReference>
<dbReference type="Gene3D" id="3.20.20.80">
    <property type="entry name" value="Glycosidases"/>
    <property type="match status" value="1"/>
</dbReference>
<feature type="compositionally biased region" description="Gly residues" evidence="1">
    <location>
        <begin position="2580"/>
        <end position="2595"/>
    </location>
</feature>
<sequence length="2661" mass="281059">MLTHVPAIVARPSRSRGLAAFAIVMALILGTLTAVSGVGASPAQAASPGHIPAPDGTPWLDTDGDAVAAHGGSVVQVSESDVGLDITGDGTQGQDVWLWYGEDKTNATRPVDGVRGYWSTDLTTWNDMGRVLPSHQFFTLDVSEDGTRVEVDQARVDEIKTTANKTAPDAESTQDQIDEARAFVQPYVETWADEAAGIAATYDEQALAHASYRLNGNINIMERPKMLWNAKTQKFVIIYHADGPLATSADLIRWVEEGGDPADREIGSRYSRAEMGFATSDTPWGPFKLVNTTKMNYSEGVPPSGREGDARDMTVFQDAGVHTVDPASDDAYAVYSSEMNKWMYVSRLNADYTGPLEEGTDAVLGEDFSTRVLPDFSREASSVFKHDDWYYMITSGTDGWASTPVVAYRSRSMITPTEAVVGDDNGHPATGQWERLDPANPCVGDPSRTGVGTASPAECFDSQPTFVVTLDAEAGHYAYMGDRWAVDPSTGSAGQGSRYVWAPIQVDSDSGSISIENVGEWDPTNATLFRSLPEVELTAHLDDRDSFDPEFSIEVGGETITGVTAAWSEADLDAAFAGAGTHALSGHVNDGPLAGRMVQATLVVEGPLNVCTQPGTTVSDSFHQTQYETLPAANACDGDTSTPWSTWASEGQRPDQATFTASFTRPWSVERVAFTNNEGTIDGGSIEYRDPADGTWRDVTPATFGAVVTGESQQLDIDPVDATGLRVTFDTNGSYLKIGEIAVLGTEVPPAEPVNVCVAPGTTVSASTHQTQYETLPPAQACDGDTSTMWGTWASQATRPAEVSFTAEFASAWEVDTVEFTNTEGQIDDVGVEYLDPADDTWRAAEPAQFGPVTNDEPSVLEFAPVDAAGIRLTFEVNGSWLEIPEIEMMGVPAIVGGPSIDWSEIIVDGEDVERDGDGAAFNHFGGFGAVSANNTSNLLLDYKEEHPDVYWAIMESLFDPDTGAGLNHIKLELGGDVDTSSGTEPATKRSADEPADVLRGAGFHFAADALSINPDIKLEALRWAEPSWTNGDYELRYDWYLETIEAAYDVFGIEFDYFSPAQNEVSNAYMSDELDWTVWFAKRIADEAGAADARYDYADIKIVALDSYRNGENVATRVINHADAVDWIDAIGYHYTLEGGTNLTRLNKEFGMEILYSEGIAPMIEPQYRILGDPARGGVGGTTSAADIADRFIGAYRWSGAGSNPAHMTAFLFQPASSAMYEGVRYTPKSLVQASDPWSGYYEGGIGISTVRHFHQFIDTGWEYIEGASLANGSLGDGGTNVDTGTRSYLTLRSPAEDAGEPEFTQVHANNTATTRHFEVKVANLSEEEGRPLHLWETIGPEEQGDAVDSRHFQPTGSIEPVRTESIDGVDHEVYQVTVQPYSILTVSTLANGLGGDTEAYVPGQYESPKSHDTMALPYTDDFEYDGYPTATIGGEEMTYVERRSGNPRYFADQEGAFEVVADADAENGNVLRQKIHADNRPFTWNVWGNGDPAVMSTASPYTIVGDHSWANYTASVDVKFDSLTRDGSFDNYASVGVRQHRAPDHANGFYSLRLYVDGDWELRRLTTVVDSGSLFMMDPTTWHRLSLSARDNTMVVSIDGEELAVYSDTSGVPMLSGRVSLGSGFYETQFDNLEITPVEGMAWESVKHDDSTAIFEYDGAEFAQVGYSELNRTVHRLGAGDSVALAFEGSGLTLFGGSSAATIAVSVDGGPETTLAIPSSGSRQATYWVRGLTESDGHTLDVRVVSGTYTVDGVDILTGGDPVTVPPEQTPVSVDESLERLAVFAGETPALPETLAATSATGTSIDAQVEWMVPTDGFDTPYRMAAVTGTFTANPSLTVTAYVEVVPHGARYFIDIGGTGSGTPAAVAYPAIGALVADAGDALLNEAADGAFSEATGWGAAATYTTKGWVATPPYDKFSTVGAYTAGTGTPLAYRVTLPAGDYAIASGHHEWWNAGAGTSRNGAATVSFTDAGGEEVTVDAGTYAFPAENAGAQATLGAEFSLDHDTVVTYTVASNGGTEAPVMSWLGVHTVDEATEPVDRSTLAALLDQAGGTSVTDYTAESWFALRTVALAALEVHDDPEATQGEVDDAAAQLQDALDALVEVPSVPLSDYRIATPVGVLPDLPDTIGLATSSGDVSEVPVDWQALPASAVQTPYDTATVTGQAGTTVVTMNVEVVPASLRYFVDAAGYVSADTSVTTDSPAHAAMVDLLGESLLNEVPDQPYSAQDGWGLVQPIGAGAPYVGAKGAVAGPYDKTSTTGWWLGGTGGDSIDYAFGLEPGTYDVSLGYREWWGMNRFIQPSVTVDGATTDGAVVELSGSAAVTETIQVVVEEAGEVTVSSALASGTQLPVLSWIGVAQVHSALESLRIDAEPTRTAYEQGDALDLDGLEATAVFADGATEAVPTGALAVTGFDSSQVGAQTVTLAYTQGGVTAEATFEVTVSEPAASIVELVDEATGVRVVGTTDTLAEGTVAVVTLLESGPAYGALHGSMPDGGAVLYDITLEVDGEPVQPTGEVDVYLPIPDEATLATLVVVTVDDDLVVTTLPSAQVDGELRFSTSHFSVYGAAWLTAGSGGDGAGGDGGGGGDGGTDGGDVDSEDGGAGPDGSDDGLSVTGVGLSIYLSALAALVLVAVGAALVARRRAPATAVSGDTPRPDLS</sequence>
<evidence type="ECO:0000313" key="6">
    <source>
        <dbReference type="EMBL" id="MDN4479861.1"/>
    </source>
</evidence>
<dbReference type="InterPro" id="IPR013785">
    <property type="entry name" value="Aldolase_TIM"/>
</dbReference>
<feature type="region of interest" description="Disordered" evidence="1">
    <location>
        <begin position="634"/>
        <end position="655"/>
    </location>
</feature>
<dbReference type="SUPFAM" id="SSF51445">
    <property type="entry name" value="(Trans)glycosidases"/>
    <property type="match status" value="1"/>
</dbReference>
<reference evidence="6" key="1">
    <citation type="submission" date="2023-06" db="EMBL/GenBank/DDBJ databases">
        <title>Egi l300058.</title>
        <authorList>
            <person name="Gao L."/>
            <person name="Fang B.-Z."/>
            <person name="Li W.-J."/>
        </authorList>
    </citation>
    <scope>NUCLEOTIDE SEQUENCE</scope>
    <source>
        <strain evidence="6">EGI L300058</strain>
    </source>
</reference>
<feature type="domain" description="Glycosyl hydrolase family 59 catalytic" evidence="3">
    <location>
        <begin position="925"/>
        <end position="1257"/>
    </location>
</feature>
<dbReference type="SUPFAM" id="SSF75005">
    <property type="entry name" value="Arabinanase/levansucrase/invertase"/>
    <property type="match status" value="1"/>
</dbReference>
<dbReference type="InterPro" id="IPR017853">
    <property type="entry name" value="GH"/>
</dbReference>
<dbReference type="RefSeq" id="WP_301141091.1">
    <property type="nucleotide sequence ID" value="NZ_JAUHQA010000001.1"/>
</dbReference>
<gene>
    <name evidence="6" type="ORF">QQX02_02850</name>
</gene>
<dbReference type="InterPro" id="IPR008979">
    <property type="entry name" value="Galactose-bd-like_sf"/>
</dbReference>
<feature type="region of interest" description="Disordered" evidence="1">
    <location>
        <begin position="2580"/>
        <end position="2611"/>
    </location>
</feature>
<feature type="transmembrane region" description="Helical" evidence="2">
    <location>
        <begin position="2621"/>
        <end position="2642"/>
    </location>
</feature>
<protein>
    <submittedName>
        <fullName evidence="6">Bacterial Ig-like domain-containing protein</fullName>
    </submittedName>
</protein>
<dbReference type="CDD" id="cd18825">
    <property type="entry name" value="GH43_CtGH43-like"/>
    <property type="match status" value="1"/>
</dbReference>
<dbReference type="Pfam" id="PF07523">
    <property type="entry name" value="Big_3"/>
    <property type="match status" value="1"/>
</dbReference>
<organism evidence="6 7">
    <name type="scientific">Demequina muriae</name>
    <dbReference type="NCBI Taxonomy" id="3051664"/>
    <lineage>
        <taxon>Bacteria</taxon>
        <taxon>Bacillati</taxon>
        <taxon>Actinomycetota</taxon>
        <taxon>Actinomycetes</taxon>
        <taxon>Micrococcales</taxon>
        <taxon>Demequinaceae</taxon>
        <taxon>Demequina</taxon>
    </lineage>
</organism>
<dbReference type="PANTHER" id="PTHR22925">
    <property type="entry name" value="GLYCOSYL HYDROLASE 43 FAMILY MEMBER"/>
    <property type="match status" value="1"/>
</dbReference>
<feature type="compositionally biased region" description="Polar residues" evidence="1">
    <location>
        <begin position="639"/>
        <end position="655"/>
    </location>
</feature>
<dbReference type="Pfam" id="PF21708">
    <property type="entry name" value="Glyco_hydro_59_C"/>
    <property type="match status" value="1"/>
</dbReference>
<dbReference type="Gene3D" id="2.60.120.260">
    <property type="entry name" value="Galactose-binding domain-like"/>
    <property type="match status" value="2"/>
</dbReference>
<evidence type="ECO:0000256" key="1">
    <source>
        <dbReference type="SAM" id="MobiDB-lite"/>
    </source>
</evidence>
<feature type="domain" description="Glycosyl hydrolase family 59 C-terminal lectin" evidence="5">
    <location>
        <begin position="1454"/>
        <end position="1638"/>
    </location>
</feature>
<keyword evidence="2" id="KW-0472">Membrane</keyword>
<dbReference type="SUPFAM" id="SSF49785">
    <property type="entry name" value="Galactose-binding domain-like"/>
    <property type="match status" value="2"/>
</dbReference>
<dbReference type="Gene3D" id="2.60.120.560">
    <property type="entry name" value="Exo-inulinase, domain 1"/>
    <property type="match status" value="1"/>
</dbReference>
<dbReference type="PANTHER" id="PTHR22925:SF3">
    <property type="entry name" value="GLYCOSYL HYDROLASE FAMILY PROTEIN 43"/>
    <property type="match status" value="1"/>
</dbReference>
<dbReference type="Gene3D" id="1.20.1270.90">
    <property type="entry name" value="AF1782-like"/>
    <property type="match status" value="1"/>
</dbReference>
<evidence type="ECO:0000313" key="7">
    <source>
        <dbReference type="Proteomes" id="UP001172708"/>
    </source>
</evidence>
<dbReference type="InterPro" id="IPR022038">
    <property type="entry name" value="Ig-like_bact"/>
</dbReference>
<dbReference type="EMBL" id="JAUHQA010000001">
    <property type="protein sequence ID" value="MDN4479861.1"/>
    <property type="molecule type" value="Genomic_DNA"/>
</dbReference>
<dbReference type="Gene3D" id="2.60.40.3630">
    <property type="match status" value="1"/>
</dbReference>
<dbReference type="Pfam" id="PF02057">
    <property type="entry name" value="Glyco_hydro_59"/>
    <property type="match status" value="1"/>
</dbReference>
<feature type="domain" description="Ig-like" evidence="4">
    <location>
        <begin position="2374"/>
        <end position="2444"/>
    </location>
</feature>
<dbReference type="InterPro" id="IPR049161">
    <property type="entry name" value="GH59_cat"/>
</dbReference>
<dbReference type="Gene3D" id="3.20.20.70">
    <property type="entry name" value="Aldolase class I"/>
    <property type="match status" value="1"/>
</dbReference>